<evidence type="ECO:0000313" key="12">
    <source>
        <dbReference type="Proteomes" id="UP000267035"/>
    </source>
</evidence>
<dbReference type="GO" id="GO:0016491">
    <property type="term" value="F:oxidoreductase activity"/>
    <property type="evidence" value="ECO:0007669"/>
    <property type="project" value="InterPro"/>
</dbReference>
<keyword evidence="12" id="KW-1185">Reference proteome</keyword>
<dbReference type="RefSeq" id="WP_122254232.1">
    <property type="nucleotide sequence ID" value="NZ_RDQL01000010.1"/>
</dbReference>
<dbReference type="InterPro" id="IPR050824">
    <property type="entry name" value="Thiol_disulfide_DsbA"/>
</dbReference>
<evidence type="ECO:0000256" key="9">
    <source>
        <dbReference type="SAM" id="SignalP"/>
    </source>
</evidence>
<evidence type="ECO:0000256" key="6">
    <source>
        <dbReference type="ARBA" id="ARBA00023284"/>
    </source>
</evidence>
<dbReference type="InterPro" id="IPR013766">
    <property type="entry name" value="Thioredoxin_domain"/>
</dbReference>
<name>A0A3M6Q6L5_9BURK</name>
<keyword evidence="4 7" id="KW-0574">Periplasm</keyword>
<evidence type="ECO:0000256" key="1">
    <source>
        <dbReference type="ARBA" id="ARBA00004418"/>
    </source>
</evidence>
<dbReference type="GO" id="GO:0042597">
    <property type="term" value="C:periplasmic space"/>
    <property type="evidence" value="ECO:0007669"/>
    <property type="project" value="UniProtKB-SubCell"/>
</dbReference>
<dbReference type="AlphaFoldDB" id="A0A3M6Q6L5"/>
<dbReference type="InterPro" id="IPR001853">
    <property type="entry name" value="DSBA-like_thioredoxin_dom"/>
</dbReference>
<evidence type="ECO:0000313" key="11">
    <source>
        <dbReference type="EMBL" id="RMW98795.1"/>
    </source>
</evidence>
<dbReference type="PANTHER" id="PTHR35891:SF3">
    <property type="entry name" value="THIOL:DISULFIDE INTERCHANGE PROTEIN DSBL"/>
    <property type="match status" value="1"/>
</dbReference>
<dbReference type="InterPro" id="IPR023205">
    <property type="entry name" value="DsbA/DsbL"/>
</dbReference>
<feature type="domain" description="Thioredoxin" evidence="10">
    <location>
        <begin position="15"/>
        <end position="211"/>
    </location>
</feature>
<dbReference type="EMBL" id="RDQL01000010">
    <property type="protein sequence ID" value="RMW98795.1"/>
    <property type="molecule type" value="Genomic_DNA"/>
</dbReference>
<accession>A0A3M6Q6L5</accession>
<dbReference type="PROSITE" id="PS51352">
    <property type="entry name" value="THIOREDOXIN_2"/>
    <property type="match status" value="1"/>
</dbReference>
<dbReference type="Pfam" id="PF01323">
    <property type="entry name" value="DSBA"/>
    <property type="match status" value="1"/>
</dbReference>
<sequence length="222" mass="25112">MNRRDFSISTVLLGATSLSALPAWAQEPPKEGQQYAKLATPVNLDTPAGKIEVLEFFWYSCPHCNSFEPMFETWKKAQPEDVIVRRVPIAFQQNGNFVPQQKLYYTLEALNLLDKLHMAAFRAVHTERKRLNSDDAVFEWVKGQPGVNLDEFKKMYNSFTISNLIRRATTLQNSFDVQGVPALGVAGKYYTDGTMARNLANALQVVNYLVEQERKAMKGGKS</sequence>
<keyword evidence="5 7" id="KW-1015">Disulfide bond</keyword>
<evidence type="ECO:0000256" key="4">
    <source>
        <dbReference type="ARBA" id="ARBA00022764"/>
    </source>
</evidence>
<comment type="similarity">
    <text evidence="2">Belongs to the thioredoxin family. DsbA subfamily.</text>
</comment>
<keyword evidence="6" id="KW-0676">Redox-active center</keyword>
<dbReference type="PIRSF" id="PIRSF001488">
    <property type="entry name" value="Tdi_protein"/>
    <property type="match status" value="1"/>
</dbReference>
<feature type="disulfide bond" description="Redox-active" evidence="8">
    <location>
        <begin position="61"/>
        <end position="64"/>
    </location>
</feature>
<dbReference type="PANTHER" id="PTHR35891">
    <property type="entry name" value="THIOL:DISULFIDE INTERCHANGE PROTEIN DSBA"/>
    <property type="match status" value="1"/>
</dbReference>
<feature type="chain" id="PRO_5017987872" description="Thiol:disulfide interchange protein" evidence="9">
    <location>
        <begin position="26"/>
        <end position="222"/>
    </location>
</feature>
<protein>
    <recommendedName>
        <fullName evidence="7">Thiol:disulfide interchange protein</fullName>
    </recommendedName>
</protein>
<evidence type="ECO:0000256" key="8">
    <source>
        <dbReference type="PIRSR" id="PIRSR001488-1"/>
    </source>
</evidence>
<reference evidence="11 12" key="1">
    <citation type="submission" date="2018-10" db="EMBL/GenBank/DDBJ databases">
        <title>Comamonadaceae CDC group NO-1 genome sequencing and assembly.</title>
        <authorList>
            <person name="Bernier A.-M."/>
            <person name="Bernard K."/>
        </authorList>
    </citation>
    <scope>NUCLEOTIDE SEQUENCE [LARGE SCALE GENOMIC DNA]</scope>
    <source>
        <strain evidence="11 12">NML161473</strain>
    </source>
</reference>
<evidence type="ECO:0000256" key="7">
    <source>
        <dbReference type="PIRNR" id="PIRNR001488"/>
    </source>
</evidence>
<dbReference type="Proteomes" id="UP000267035">
    <property type="component" value="Unassembled WGS sequence"/>
</dbReference>
<dbReference type="Gene3D" id="3.40.30.10">
    <property type="entry name" value="Glutaredoxin"/>
    <property type="match status" value="1"/>
</dbReference>
<dbReference type="InterPro" id="IPR036249">
    <property type="entry name" value="Thioredoxin-like_sf"/>
</dbReference>
<dbReference type="CDD" id="cd03019">
    <property type="entry name" value="DsbA_DsbA"/>
    <property type="match status" value="1"/>
</dbReference>
<comment type="caution">
    <text evidence="11">The sequence shown here is derived from an EMBL/GenBank/DDBJ whole genome shotgun (WGS) entry which is preliminary data.</text>
</comment>
<organism evidence="11 12">
    <name type="scientific">Allofranklinella schreckenbergeri</name>
    <dbReference type="NCBI Taxonomy" id="1076744"/>
    <lineage>
        <taxon>Bacteria</taxon>
        <taxon>Pseudomonadati</taxon>
        <taxon>Pseudomonadota</taxon>
        <taxon>Betaproteobacteria</taxon>
        <taxon>Burkholderiales</taxon>
        <taxon>Comamonadaceae</taxon>
        <taxon>Allofranklinella</taxon>
    </lineage>
</organism>
<keyword evidence="3 9" id="KW-0732">Signal</keyword>
<evidence type="ECO:0000256" key="3">
    <source>
        <dbReference type="ARBA" id="ARBA00022729"/>
    </source>
</evidence>
<evidence type="ECO:0000256" key="5">
    <source>
        <dbReference type="ARBA" id="ARBA00023157"/>
    </source>
</evidence>
<feature type="signal peptide" evidence="9">
    <location>
        <begin position="1"/>
        <end position="25"/>
    </location>
</feature>
<comment type="subcellular location">
    <subcellularLocation>
        <location evidence="1 7">Periplasm</location>
    </subcellularLocation>
</comment>
<proteinExistence type="inferred from homology"/>
<evidence type="ECO:0000259" key="10">
    <source>
        <dbReference type="PROSITE" id="PS51352"/>
    </source>
</evidence>
<evidence type="ECO:0000256" key="2">
    <source>
        <dbReference type="ARBA" id="ARBA00005791"/>
    </source>
</evidence>
<dbReference type="SUPFAM" id="SSF52833">
    <property type="entry name" value="Thioredoxin-like"/>
    <property type="match status" value="1"/>
</dbReference>
<gene>
    <name evidence="11" type="ORF">EBQ25_08380</name>
</gene>